<dbReference type="InterPro" id="IPR029044">
    <property type="entry name" value="Nucleotide-diphossugar_trans"/>
</dbReference>
<dbReference type="Gene3D" id="3.90.550.10">
    <property type="entry name" value="Spore Coat Polysaccharide Biosynthesis Protein SpsA, Chain A"/>
    <property type="match status" value="1"/>
</dbReference>
<evidence type="ECO:0000259" key="1">
    <source>
        <dbReference type="Pfam" id="PF00535"/>
    </source>
</evidence>
<dbReference type="InterPro" id="IPR001173">
    <property type="entry name" value="Glyco_trans_2-like"/>
</dbReference>
<proteinExistence type="predicted"/>
<dbReference type="AlphaFoldDB" id="C2M966"/>
<dbReference type="PANTHER" id="PTHR43685">
    <property type="entry name" value="GLYCOSYLTRANSFERASE"/>
    <property type="match status" value="1"/>
</dbReference>
<dbReference type="InterPro" id="IPR050834">
    <property type="entry name" value="Glycosyltransf_2"/>
</dbReference>
<dbReference type="OrthoDB" id="597270at2"/>
<dbReference type="GO" id="GO:0016757">
    <property type="term" value="F:glycosyltransferase activity"/>
    <property type="evidence" value="ECO:0007669"/>
    <property type="project" value="UniProtKB-KW"/>
</dbReference>
<keyword evidence="2" id="KW-0808">Transferase</keyword>
<keyword evidence="2" id="KW-0328">Glycosyltransferase</keyword>
<dbReference type="PANTHER" id="PTHR43685:SF2">
    <property type="entry name" value="GLYCOSYLTRANSFERASE 2-LIKE DOMAIN-CONTAINING PROTEIN"/>
    <property type="match status" value="1"/>
</dbReference>
<dbReference type="SUPFAM" id="SSF53448">
    <property type="entry name" value="Nucleotide-diphospho-sugar transferases"/>
    <property type="match status" value="1"/>
</dbReference>
<reference evidence="2 3" key="1">
    <citation type="submission" date="2009-04" db="EMBL/GenBank/DDBJ databases">
        <authorList>
            <person name="Sebastian Y."/>
            <person name="Madupu R."/>
            <person name="Durkin A.S."/>
            <person name="Torralba M."/>
            <person name="Methe B."/>
            <person name="Sutton G.G."/>
            <person name="Strausberg R.L."/>
            <person name="Nelson K.E."/>
        </authorList>
    </citation>
    <scope>NUCLEOTIDE SEQUENCE [LARGE SCALE GENOMIC DNA]</scope>
    <source>
        <strain evidence="2 3">60-3</strain>
    </source>
</reference>
<dbReference type="Proteomes" id="UP000003303">
    <property type="component" value="Unassembled WGS sequence"/>
</dbReference>
<organism evidence="2 3">
    <name type="scientific">Porphyromonas uenonis 60-3</name>
    <dbReference type="NCBI Taxonomy" id="596327"/>
    <lineage>
        <taxon>Bacteria</taxon>
        <taxon>Pseudomonadati</taxon>
        <taxon>Bacteroidota</taxon>
        <taxon>Bacteroidia</taxon>
        <taxon>Bacteroidales</taxon>
        <taxon>Porphyromonadaceae</taxon>
        <taxon>Porphyromonas</taxon>
    </lineage>
</organism>
<gene>
    <name evidence="2" type="ORF">PORUE0001_1453</name>
</gene>
<dbReference type="EMBL" id="ACLR01000013">
    <property type="protein sequence ID" value="EEK17706.1"/>
    <property type="molecule type" value="Genomic_DNA"/>
</dbReference>
<accession>C2M966</accession>
<keyword evidence="3" id="KW-1185">Reference proteome</keyword>
<dbReference type="RefSeq" id="WP_007364473.1">
    <property type="nucleotide sequence ID" value="NZ_ACLR01000013.1"/>
</dbReference>
<comment type="caution">
    <text evidence="2">The sequence shown here is derived from an EMBL/GenBank/DDBJ whole genome shotgun (WGS) entry which is preliminary data.</text>
</comment>
<dbReference type="eggNOG" id="COG1215">
    <property type="taxonomic scope" value="Bacteria"/>
</dbReference>
<name>C2M966_9PORP</name>
<dbReference type="EC" id="2.4.-.-" evidence="2"/>
<protein>
    <submittedName>
        <fullName evidence="2">Glycosyltransferase, group 2 family protein</fullName>
        <ecNumber evidence="2">2.4.-.-</ecNumber>
    </submittedName>
</protein>
<dbReference type="STRING" id="596327.PORUE0001_1453"/>
<dbReference type="Pfam" id="PF00535">
    <property type="entry name" value="Glycos_transf_2"/>
    <property type="match status" value="1"/>
</dbReference>
<sequence>MSVELPLSVIIPIYNGAKTIARCLDSLVAILDAATAIEIIVINDGSQDETLEVVTNYQTQHPEQRIRIISQTNQGQSAARNKGLEVAQGAYVWFVDADDWVDSVAASYLLTLITKESYDKPYDMLCFGVRNVADEGEEVPSEWMDTSVHDFDQLQCTDGRALLTQRNLSGSVCSFLWRRAMLEEHQARFMEGLLHEDALFYWHYTAYAERVLLVPIVAYCYYQRADSTIHNPDTLHLRGISRLEGSFRLLECAKGQDDLRSFYLKLASGFYRSGLRMVARYGTVSELKSYTQRMKQSGNHKLLMRYAGRKGAPLIRIAHCAPRLFNLIAHILPPVA</sequence>
<feature type="domain" description="Glycosyltransferase 2-like" evidence="1">
    <location>
        <begin position="8"/>
        <end position="119"/>
    </location>
</feature>
<dbReference type="CDD" id="cd00761">
    <property type="entry name" value="Glyco_tranf_GTA_type"/>
    <property type="match status" value="1"/>
</dbReference>
<evidence type="ECO:0000313" key="2">
    <source>
        <dbReference type="EMBL" id="EEK17706.1"/>
    </source>
</evidence>
<evidence type="ECO:0000313" key="3">
    <source>
        <dbReference type="Proteomes" id="UP000003303"/>
    </source>
</evidence>